<feature type="compositionally biased region" description="Basic and acidic residues" evidence="8">
    <location>
        <begin position="1529"/>
        <end position="1540"/>
    </location>
</feature>
<proteinExistence type="predicted"/>
<reference evidence="11 12" key="1">
    <citation type="submission" date="2022-05" db="EMBL/GenBank/DDBJ databases">
        <authorList>
            <consortium name="Genoscope - CEA"/>
            <person name="William W."/>
        </authorList>
    </citation>
    <scope>NUCLEOTIDE SEQUENCE [LARGE SCALE GENOMIC DNA]</scope>
</reference>
<evidence type="ECO:0000313" key="11">
    <source>
        <dbReference type="EMBL" id="CAH3164419.1"/>
    </source>
</evidence>
<comment type="catalytic activity">
    <reaction evidence="7">
        <text>DNA(n) + a 2'-deoxyribonucleoside 5'-triphosphate = DNA(n+1) + diphosphate</text>
        <dbReference type="Rhea" id="RHEA:22508"/>
        <dbReference type="Rhea" id="RHEA-COMP:17339"/>
        <dbReference type="Rhea" id="RHEA-COMP:17340"/>
        <dbReference type="ChEBI" id="CHEBI:33019"/>
        <dbReference type="ChEBI" id="CHEBI:61560"/>
        <dbReference type="ChEBI" id="CHEBI:173112"/>
        <dbReference type="EC" id="2.7.7.7"/>
    </reaction>
</comment>
<dbReference type="Gene3D" id="3.30.420.10">
    <property type="entry name" value="Ribonuclease H-like superfamily/Ribonuclease H"/>
    <property type="match status" value="1"/>
</dbReference>
<evidence type="ECO:0000256" key="2">
    <source>
        <dbReference type="ARBA" id="ARBA00022679"/>
    </source>
</evidence>
<keyword evidence="6" id="KW-0239">DNA-directed DNA polymerase</keyword>
<keyword evidence="4" id="KW-0547">Nucleotide-binding</keyword>
<dbReference type="Gene3D" id="1.10.3380.20">
    <property type="match status" value="1"/>
</dbReference>
<dbReference type="SUPFAM" id="SSF158702">
    <property type="entry name" value="Sec63 N-terminal domain-like"/>
    <property type="match status" value="1"/>
</dbReference>
<dbReference type="InterPro" id="IPR046931">
    <property type="entry name" value="HTH_61"/>
</dbReference>
<dbReference type="PROSITE" id="PS00447">
    <property type="entry name" value="DNA_POLYMERASE_A"/>
    <property type="match status" value="1"/>
</dbReference>
<evidence type="ECO:0000256" key="3">
    <source>
        <dbReference type="ARBA" id="ARBA00022695"/>
    </source>
</evidence>
<dbReference type="Pfam" id="PF00271">
    <property type="entry name" value="Helicase_C"/>
    <property type="match status" value="1"/>
</dbReference>
<dbReference type="InterPro" id="IPR043502">
    <property type="entry name" value="DNA/RNA_pol_sf"/>
</dbReference>
<evidence type="ECO:0000313" key="12">
    <source>
        <dbReference type="Proteomes" id="UP001159405"/>
    </source>
</evidence>
<name>A0ABN8QKY2_9CNID</name>
<dbReference type="SUPFAM" id="SSF53098">
    <property type="entry name" value="Ribonuclease H-like"/>
    <property type="match status" value="1"/>
</dbReference>
<dbReference type="PRINTS" id="PR00868">
    <property type="entry name" value="DNAPOLI"/>
</dbReference>
<dbReference type="CDD" id="cd18795">
    <property type="entry name" value="SF2_C_Ski2"/>
    <property type="match status" value="1"/>
</dbReference>
<dbReference type="InterPro" id="IPR011545">
    <property type="entry name" value="DEAD/DEAH_box_helicase_dom"/>
</dbReference>
<dbReference type="Proteomes" id="UP001159405">
    <property type="component" value="Unassembled WGS sequence"/>
</dbReference>
<dbReference type="CDD" id="cd08638">
    <property type="entry name" value="DNA_pol_A_theta"/>
    <property type="match status" value="1"/>
</dbReference>
<comment type="caution">
    <text evidence="11">The sequence shown here is derived from an EMBL/GenBank/DDBJ whole genome shotgun (WGS) entry which is preliminary data.</text>
</comment>
<dbReference type="SMART" id="SM00482">
    <property type="entry name" value="POLAc"/>
    <property type="match status" value="1"/>
</dbReference>
<feature type="region of interest" description="Disordered" evidence="8">
    <location>
        <begin position="1513"/>
        <end position="1564"/>
    </location>
</feature>
<evidence type="ECO:0000259" key="9">
    <source>
        <dbReference type="PROSITE" id="PS51192"/>
    </source>
</evidence>
<dbReference type="InterPro" id="IPR057220">
    <property type="entry name" value="DUF7898"/>
</dbReference>
<dbReference type="SUPFAM" id="SSF56672">
    <property type="entry name" value="DNA/RNA polymerases"/>
    <property type="match status" value="1"/>
</dbReference>
<dbReference type="SMART" id="SM00487">
    <property type="entry name" value="DEXDc"/>
    <property type="match status" value="1"/>
</dbReference>
<feature type="domain" description="Helicase ATP-binding" evidence="9">
    <location>
        <begin position="204"/>
        <end position="391"/>
    </location>
</feature>
<evidence type="ECO:0000256" key="8">
    <source>
        <dbReference type="SAM" id="MobiDB-lite"/>
    </source>
</evidence>
<dbReference type="InterPro" id="IPR001650">
    <property type="entry name" value="Helicase_C-like"/>
</dbReference>
<evidence type="ECO:0000256" key="1">
    <source>
        <dbReference type="ARBA" id="ARBA00012417"/>
    </source>
</evidence>
<feature type="domain" description="Helicase C-terminal" evidence="10">
    <location>
        <begin position="425"/>
        <end position="664"/>
    </location>
</feature>
<accession>A0ABN8QKY2</accession>
<dbReference type="SUPFAM" id="SSF52540">
    <property type="entry name" value="P-loop containing nucleoside triphosphate hydrolases"/>
    <property type="match status" value="1"/>
</dbReference>
<dbReference type="Gene3D" id="1.10.150.20">
    <property type="entry name" value="5' to 3' exonuclease, C-terminal subdomain"/>
    <property type="match status" value="1"/>
</dbReference>
<feature type="region of interest" description="Disordered" evidence="8">
    <location>
        <begin position="1193"/>
        <end position="1255"/>
    </location>
</feature>
<keyword evidence="12" id="KW-1185">Reference proteome</keyword>
<dbReference type="InterPro" id="IPR012337">
    <property type="entry name" value="RNaseH-like_sf"/>
</dbReference>
<feature type="region of interest" description="Disordered" evidence="8">
    <location>
        <begin position="1995"/>
        <end position="2028"/>
    </location>
</feature>
<organism evidence="11 12">
    <name type="scientific">Porites lobata</name>
    <dbReference type="NCBI Taxonomy" id="104759"/>
    <lineage>
        <taxon>Eukaryota</taxon>
        <taxon>Metazoa</taxon>
        <taxon>Cnidaria</taxon>
        <taxon>Anthozoa</taxon>
        <taxon>Hexacorallia</taxon>
        <taxon>Scleractinia</taxon>
        <taxon>Fungiina</taxon>
        <taxon>Poritidae</taxon>
        <taxon>Porites</taxon>
    </lineage>
</organism>
<dbReference type="Gene3D" id="1.20.1060.10">
    <property type="entry name" value="Taq DNA Polymerase, Chain T, domain 4"/>
    <property type="match status" value="1"/>
</dbReference>
<evidence type="ECO:0000256" key="4">
    <source>
        <dbReference type="ARBA" id="ARBA00022741"/>
    </source>
</evidence>
<dbReference type="Pfam" id="PF25453">
    <property type="entry name" value="DUF7898"/>
    <property type="match status" value="1"/>
</dbReference>
<sequence length="2317" mass="253622">FQVNQSPSASFNLSFGFEFDAAGLSEVDKMEQLHLCPNPALQSPVTVPPKDAAEGNITPKMTLQAFTPHINSGKTNGSALNKFGRARERISTPIEDSEHVALFLSTHSPVFSPVTGAFEKFENSNDKSQALRRSLVNQAAHDSKSQLSAALSASLSRSILEPEVSSSGNPLELSSWGLPPEVLRKYNEMAITHMFEWQAACLQTGKVLTGGNLVYSAPTSAGKTMVAELLMLKRVLETKRKALFILPFISVAREKMFYLQRLFQEAGVRVEGYMGSHAPPGGFVSVDIAVCTIEKANSLLNRLLEENKALSSLGIVVVDEMHMIGDSHRGYLLELFLTKIRYIAGCNGETEADRSEVNDTSPAIQIVGMSATLPNLDMLAKWLSADLYFTDQRPVPLTEMIKAGSTLYDASMNKIREIRGGTVSGDEDHVIPLCKETISEGHSVLVFCPTKNWCEKLAESIAKHFFDTGSLAVKESNISSATGGGFVKASELLTFDYMALKEVIEQLKRTQVGLDSVLSRTVPHGVAFHHAGLTFDERDIIEGAFRQGSIRVLVATSTLSSGVNLPARRVIIRTPIFHGKLVDALVYKQMAGRAGRKGVDALGESVLICKPAERQKAASLLNSQLKAVHSCLLGKEDNCGIKRALLEVIASGVVTRPQDVERYAACTFFASVPSQENANDSDAIIKTTVQFLVQNEFVRLQKCGDADRDGNKENQNGIEEAEKGDERYVPTQLGMATLSSALSPDEALVVFSEVQKARKCFVLESELHIIYQVTPIYIQDQWPSIDWYQYLRIWERLPTSMRRVGDLVGIEEGFLARAVRGRILTRTEQQRQSLAVHRRFFAALALQDLVHEVPLNVVARRYGANRGMLQSLQGSAATFAGMVTVFCEKLGWTNMELLLSQFQSRLSFGVVRELCDLVRISLLNAARARLLYTAGYHTIASVAAAPPSAIENILHNAAPFVSGLKRGQETETEVRERSEARVIWVAGRRGLTLGNAAKLIVNEAKQLLQADVAQLGIEWKPSETEENKSNISSVADIRPNNGIARSTVTFQSGAGARVPARTDKGCKMNVEKSNAKSCASDPSTDLQRNRLQPAQTGITPDGSHGQEIVKSGKQVKQVVVPSSLANKVPIISSVGSSLANVPPKESVNNEATDHDVTCRAKGKITESVASKLRYEDCASTSVAQLQPTVTCHAKEKPHTVSSPLLTSDDVPRSRKKRRSPISVLPGPQEKLTKKETASVDISEVPRSGPNESENASIVAEVSSDSKLCNEVQSVSVELYSEPFEGEEPAVQVKPVAGERNDNHVLLDSQALAACSLSDTCLMECDVMITDSGRNPAAHAPPVKRKDSPSKVMRDRDTIVVKPPFGNVAADQSQELIGEYDTQPRLPGTGEFHVERSFELVSSLTSPVPHSSRSPSANNDLVSPNIAHSFSLRLSSSDGCLDSDLSTLAAVELIEKEAEAKNIEGKTETAAISGDDGFTKVKELKILIVSGHVQEKSPAKKIPRKELQEDLENKGSEALDSDLVPSTPPVEKKPSQDDFKTRTSATPLSTRKRLSPRYSRSSNTPDEGLAIVDVTGHERVFSMFLKEWRSQTRYSLAVACERVVDNVPRIGGRFTTNVPTSEGTSRGLTVEGEDQVVVGIAVSWGDKDAYYVSFKEHAQSSPNQADDSQTESAVDNNLTLDRRVNALKDVVQFLTEPGRFMVCFDVKEHFKTFARSTGISLNGPAEDPKVANWLLDPGAKERNLHQLVAQHLPEEAPLLEGNGGGLGTGGLALAYQCQQSGRVRACVESVLVLSLMNKLRPLLEAEQILSAFTKVEMPSVLCLARMELNGVGFSDAESERLKNILQAKLRTLEEEAYRLANHSFSLTSREDVAQVLFIELKLPHDDDGQATKRKTLGVTRRGASRSTKHLSTNKDVLERLKPLHPLPGLIIEWRRVNSALTKVVFPLQKEKCWSTRLNMPRIHSSSQTHTATGRVSFAEPNLQNVPKDFHINLPTTIAESPPPGAWGEKASSKRGRRGNRRSTINMRPESSSTGVAANYAVSMRNAFVPFKNGVLFAADYSQLELRLIAHLANDERLRRILNGGGDVFRMIAGELYRVPAESIKKDQRQHAKQVCYGIIYGIGAKALGEQLGLAEEEAALFIDKFTSRYVGVKRYLKETVEQCKVQGYVRTVTGRKRFLPAINSPNPHAYSQAARQAVNTTVQGSAADLVKTAMVNIDKTLALEFPTSVVTHRHSSPDLQSKGEIRGRRPLCSLPPPVGGYFVLQLHDELIFEVSVNELRKVAEIVKTEMENAMKLSVALPVKMKAGPSWGNMAEFEL</sequence>
<dbReference type="Pfam" id="PF21099">
    <property type="entry name" value="POLQ_helical"/>
    <property type="match status" value="1"/>
</dbReference>
<feature type="non-terminal residue" evidence="11">
    <location>
        <position position="1"/>
    </location>
</feature>
<dbReference type="InterPro" id="IPR019760">
    <property type="entry name" value="DNA-dir_DNA_pol_A_CS"/>
</dbReference>
<dbReference type="Gene3D" id="3.40.50.300">
    <property type="entry name" value="P-loop containing nucleotide triphosphate hydrolases"/>
    <property type="match status" value="2"/>
</dbReference>
<evidence type="ECO:0000259" key="10">
    <source>
        <dbReference type="PROSITE" id="PS51194"/>
    </source>
</evidence>
<dbReference type="PANTHER" id="PTHR10133:SF62">
    <property type="entry name" value="DNA POLYMERASE THETA"/>
    <property type="match status" value="1"/>
</dbReference>
<evidence type="ECO:0000256" key="5">
    <source>
        <dbReference type="ARBA" id="ARBA00022840"/>
    </source>
</evidence>
<dbReference type="EMBL" id="CALNXK010000129">
    <property type="protein sequence ID" value="CAH3164419.1"/>
    <property type="molecule type" value="Genomic_DNA"/>
</dbReference>
<keyword evidence="2" id="KW-0808">Transferase</keyword>
<dbReference type="PROSITE" id="PS51192">
    <property type="entry name" value="HELICASE_ATP_BIND_1"/>
    <property type="match status" value="1"/>
</dbReference>
<evidence type="ECO:0000256" key="7">
    <source>
        <dbReference type="ARBA" id="ARBA00049244"/>
    </source>
</evidence>
<feature type="region of interest" description="Disordered" evidence="8">
    <location>
        <begin position="705"/>
        <end position="724"/>
    </location>
</feature>
<dbReference type="InterPro" id="IPR014001">
    <property type="entry name" value="Helicase_ATP-bd"/>
</dbReference>
<dbReference type="Pfam" id="PF00270">
    <property type="entry name" value="DEAD"/>
    <property type="match status" value="1"/>
</dbReference>
<dbReference type="InterPro" id="IPR036397">
    <property type="entry name" value="RNaseH_sf"/>
</dbReference>
<dbReference type="Pfam" id="PF00476">
    <property type="entry name" value="DNA_pol_A"/>
    <property type="match status" value="1"/>
</dbReference>
<dbReference type="SMART" id="SM00490">
    <property type="entry name" value="HELICc"/>
    <property type="match status" value="1"/>
</dbReference>
<dbReference type="InterPro" id="IPR048960">
    <property type="entry name" value="POLQ-like_helical"/>
</dbReference>
<dbReference type="InterPro" id="IPR001098">
    <property type="entry name" value="DNA-dir_DNA_pol_A_palm_dom"/>
</dbReference>
<keyword evidence="5" id="KW-0067">ATP-binding</keyword>
<dbReference type="CDD" id="cd18026">
    <property type="entry name" value="DEXHc_POLQ-like"/>
    <property type="match status" value="1"/>
</dbReference>
<dbReference type="InterPro" id="IPR002298">
    <property type="entry name" value="DNA_polymerase_A"/>
</dbReference>
<evidence type="ECO:0000256" key="6">
    <source>
        <dbReference type="ARBA" id="ARBA00022932"/>
    </source>
</evidence>
<gene>
    <name evidence="11" type="ORF">PLOB_00006293</name>
</gene>
<dbReference type="InterPro" id="IPR027417">
    <property type="entry name" value="P-loop_NTPase"/>
</dbReference>
<keyword evidence="3" id="KW-0548">Nucleotidyltransferase</keyword>
<dbReference type="EC" id="2.7.7.7" evidence="1"/>
<dbReference type="PANTHER" id="PTHR10133">
    <property type="entry name" value="DNA POLYMERASE I"/>
    <property type="match status" value="1"/>
</dbReference>
<dbReference type="PROSITE" id="PS51194">
    <property type="entry name" value="HELICASE_CTER"/>
    <property type="match status" value="1"/>
</dbReference>
<dbReference type="Gene3D" id="3.30.70.370">
    <property type="match status" value="1"/>
</dbReference>
<protein>
    <recommendedName>
        <fullName evidence="1">DNA-directed DNA polymerase</fullName>
        <ecNumber evidence="1">2.7.7.7</ecNumber>
    </recommendedName>
</protein>
<dbReference type="Pfam" id="PF20470">
    <property type="entry name" value="HTH_61"/>
    <property type="match status" value="1"/>
</dbReference>